<dbReference type="Proteomes" id="UP000585474">
    <property type="component" value="Unassembled WGS sequence"/>
</dbReference>
<gene>
    <name evidence="2" type="ORF">Acr_24g0008580</name>
</gene>
<reference evidence="2 3" key="1">
    <citation type="submission" date="2019-07" db="EMBL/GenBank/DDBJ databases">
        <title>De Novo Assembly of kiwifruit Actinidia rufa.</title>
        <authorList>
            <person name="Sugita-Konishi S."/>
            <person name="Sato K."/>
            <person name="Mori E."/>
            <person name="Abe Y."/>
            <person name="Kisaki G."/>
            <person name="Hamano K."/>
            <person name="Suezawa K."/>
            <person name="Otani M."/>
            <person name="Fukuda T."/>
            <person name="Manabe T."/>
            <person name="Gomi K."/>
            <person name="Tabuchi M."/>
            <person name="Akimitsu K."/>
            <person name="Kataoka I."/>
        </authorList>
    </citation>
    <scope>NUCLEOTIDE SEQUENCE [LARGE SCALE GENOMIC DNA]</scope>
    <source>
        <strain evidence="3">cv. Fuchu</strain>
    </source>
</reference>
<dbReference type="OrthoDB" id="513620at2759"/>
<organism evidence="2 3">
    <name type="scientific">Actinidia rufa</name>
    <dbReference type="NCBI Taxonomy" id="165716"/>
    <lineage>
        <taxon>Eukaryota</taxon>
        <taxon>Viridiplantae</taxon>
        <taxon>Streptophyta</taxon>
        <taxon>Embryophyta</taxon>
        <taxon>Tracheophyta</taxon>
        <taxon>Spermatophyta</taxon>
        <taxon>Magnoliopsida</taxon>
        <taxon>eudicotyledons</taxon>
        <taxon>Gunneridae</taxon>
        <taxon>Pentapetalae</taxon>
        <taxon>asterids</taxon>
        <taxon>Ericales</taxon>
        <taxon>Actinidiaceae</taxon>
        <taxon>Actinidia</taxon>
    </lineage>
</organism>
<comment type="caution">
    <text evidence="2">The sequence shown here is derived from an EMBL/GenBank/DDBJ whole genome shotgun (WGS) entry which is preliminary data.</text>
</comment>
<feature type="region of interest" description="Disordered" evidence="1">
    <location>
        <begin position="236"/>
        <end position="265"/>
    </location>
</feature>
<name>A0A7J0GV64_9ERIC</name>
<sequence>MNRKTIRLIRQCIGHEVFHHVAQETSAYELWIKLKEMYQAKTSRNKALLMRRLVNLKFQRETTVAEHMSEFQNLPESWETLVVSLNNSAPNRKLTTSMVMDAMFNERGSEERDGFDRSDIGRWKVRLGIGFGSVYHLCRDREWKNSESFQGKQGDVVGEEDWRAIPIGGECPDRGSYCPTWIQCEGRGDAEASLFRSRFDQWRYSLQLCTQKRRDGATTTHKVTYFAVHPNGGVQGTSSYGGAGSEAVRKDNLKTSDYPSASLAE</sequence>
<keyword evidence="3" id="KW-1185">Reference proteome</keyword>
<dbReference type="Pfam" id="PF14223">
    <property type="entry name" value="Retrotran_gag_2"/>
    <property type="match status" value="1"/>
</dbReference>
<dbReference type="AlphaFoldDB" id="A0A7J0GV64"/>
<evidence type="ECO:0000313" key="2">
    <source>
        <dbReference type="EMBL" id="GFZ14668.1"/>
    </source>
</evidence>
<proteinExistence type="predicted"/>
<protein>
    <submittedName>
        <fullName evidence="2">Uncharacterized protein</fullName>
    </submittedName>
</protein>
<evidence type="ECO:0000313" key="3">
    <source>
        <dbReference type="Proteomes" id="UP000585474"/>
    </source>
</evidence>
<accession>A0A7J0GV64</accession>
<dbReference type="EMBL" id="BJWL01000024">
    <property type="protein sequence ID" value="GFZ14668.1"/>
    <property type="molecule type" value="Genomic_DNA"/>
</dbReference>
<evidence type="ECO:0000256" key="1">
    <source>
        <dbReference type="SAM" id="MobiDB-lite"/>
    </source>
</evidence>